<dbReference type="KEGG" id="bxe:Bxe_C0380"/>
<proteinExistence type="predicted"/>
<sequence>MVLARAESALAETVQQVATVSEMATSIHRCHQYDDAMPPSANSFTYESTANYTFRLTWKVISGDSMPALIQVTVRVLQRR</sequence>
<evidence type="ECO:0000313" key="2">
    <source>
        <dbReference type="Proteomes" id="UP000001817"/>
    </source>
</evidence>
<accession>Q13I02</accession>
<name>Q13I02_PARXL</name>
<dbReference type="AlphaFoldDB" id="Q13I02"/>
<dbReference type="EMBL" id="CP000272">
    <property type="protein sequence ID" value="ABE36287.1"/>
    <property type="molecule type" value="Genomic_DNA"/>
</dbReference>
<gene>
    <name evidence="1" type="ORF">Bxe_C0380</name>
</gene>
<keyword evidence="2" id="KW-1185">Reference proteome</keyword>
<dbReference type="STRING" id="266265.Bxe_C0380"/>
<protein>
    <submittedName>
        <fullName evidence="1">Uncharacterized protein</fullName>
    </submittedName>
</protein>
<organism evidence="1 2">
    <name type="scientific">Paraburkholderia xenovorans (strain LB400)</name>
    <dbReference type="NCBI Taxonomy" id="266265"/>
    <lineage>
        <taxon>Bacteria</taxon>
        <taxon>Pseudomonadati</taxon>
        <taxon>Pseudomonadota</taxon>
        <taxon>Betaproteobacteria</taxon>
        <taxon>Burkholderiales</taxon>
        <taxon>Burkholderiaceae</taxon>
        <taxon>Paraburkholderia</taxon>
    </lineage>
</organism>
<evidence type="ECO:0000313" key="1">
    <source>
        <dbReference type="EMBL" id="ABE36287.1"/>
    </source>
</evidence>
<dbReference type="Proteomes" id="UP000001817">
    <property type="component" value="Chromosome 3"/>
</dbReference>
<reference evidence="1 2" key="1">
    <citation type="journal article" date="2006" name="Proc. Natl. Acad. Sci. U.S.A.">
        <title>Burkholderia xenovorans LB400 harbors a multi-replicon, 9.73-Mbp genome shaped for versatility.</title>
        <authorList>
            <person name="Chain P.S."/>
            <person name="Denef V.J."/>
            <person name="Konstantinidis K.T."/>
            <person name="Vergez L.M."/>
            <person name="Agullo L."/>
            <person name="Reyes V.L."/>
            <person name="Hauser L."/>
            <person name="Cordova M."/>
            <person name="Gomez L."/>
            <person name="Gonzalez M."/>
            <person name="Land M."/>
            <person name="Lao V."/>
            <person name="Larimer F."/>
            <person name="LiPuma J.J."/>
            <person name="Mahenthiralingam E."/>
            <person name="Malfatti S.A."/>
            <person name="Marx C.J."/>
            <person name="Parnell J.J."/>
            <person name="Ramette A."/>
            <person name="Richardson P."/>
            <person name="Seeger M."/>
            <person name="Smith D."/>
            <person name="Spilker T."/>
            <person name="Sul W.J."/>
            <person name="Tsoi T.V."/>
            <person name="Ulrich L.E."/>
            <person name="Zhulin I.B."/>
            <person name="Tiedje J.M."/>
        </authorList>
    </citation>
    <scope>NUCLEOTIDE SEQUENCE [LARGE SCALE GENOMIC DNA]</scope>
    <source>
        <strain evidence="1 2">LB400</strain>
    </source>
</reference>